<dbReference type="Proteomes" id="UP000288805">
    <property type="component" value="Unassembled WGS sequence"/>
</dbReference>
<dbReference type="PANTHER" id="PTHR48044">
    <property type="entry name" value="GLYCOSYLTRANSFERASE"/>
    <property type="match status" value="1"/>
</dbReference>
<dbReference type="AlphaFoldDB" id="A0A438HU91"/>
<dbReference type="Gene3D" id="3.40.50.2000">
    <property type="entry name" value="Glycogen Phosphorylase B"/>
    <property type="match status" value="1"/>
</dbReference>
<proteinExistence type="predicted"/>
<protein>
    <submittedName>
        <fullName evidence="1">Beta-D-glucosyl crocetin beta-1,6-glucosyltransferase</fullName>
    </submittedName>
</protein>
<evidence type="ECO:0000313" key="1">
    <source>
        <dbReference type="EMBL" id="RVW88026.1"/>
    </source>
</evidence>
<dbReference type="GO" id="GO:0008194">
    <property type="term" value="F:UDP-glycosyltransferase activity"/>
    <property type="evidence" value="ECO:0007669"/>
    <property type="project" value="UniProtKB-ARBA"/>
</dbReference>
<sequence>MSFSLHSTKHLGAAYPFQEIFLQDFWWLKLRGNLGGSLDKNDDVGEALIKSFKDSSDIILMKTFEEIEAKYMNYLSILTKKKTEHEAKDEMEEITHGLELSKINFIWVVRFPKGNITKVEEALPLGFLNRVGERIMVMEGCAPNKRVLGNARIGGFMSH</sequence>
<gene>
    <name evidence="1" type="primary">UGT94E5_2</name>
    <name evidence="1" type="ORF">CK203_044455</name>
</gene>
<evidence type="ECO:0000313" key="2">
    <source>
        <dbReference type="Proteomes" id="UP000288805"/>
    </source>
</evidence>
<dbReference type="GO" id="GO:1901135">
    <property type="term" value="P:carbohydrate derivative metabolic process"/>
    <property type="evidence" value="ECO:0007669"/>
    <property type="project" value="UniProtKB-ARBA"/>
</dbReference>
<keyword evidence="1" id="KW-0808">Transferase</keyword>
<reference evidence="1 2" key="1">
    <citation type="journal article" date="2018" name="PLoS Genet.">
        <title>Population sequencing reveals clonal diversity and ancestral inbreeding in the grapevine cultivar Chardonnay.</title>
        <authorList>
            <person name="Roach M.J."/>
            <person name="Johnson D.L."/>
            <person name="Bohlmann J."/>
            <person name="van Vuuren H.J."/>
            <person name="Jones S.J."/>
            <person name="Pretorius I.S."/>
            <person name="Schmidt S.A."/>
            <person name="Borneman A.R."/>
        </authorList>
    </citation>
    <scope>NUCLEOTIDE SEQUENCE [LARGE SCALE GENOMIC DNA]</scope>
    <source>
        <strain evidence="2">cv. Chardonnay</strain>
        <tissue evidence="1">Leaf</tissue>
    </source>
</reference>
<name>A0A438HU91_VITVI</name>
<comment type="caution">
    <text evidence="1">The sequence shown here is derived from an EMBL/GenBank/DDBJ whole genome shotgun (WGS) entry which is preliminary data.</text>
</comment>
<dbReference type="SUPFAM" id="SSF53756">
    <property type="entry name" value="UDP-Glycosyltransferase/glycogen phosphorylase"/>
    <property type="match status" value="1"/>
</dbReference>
<accession>A0A438HU91</accession>
<dbReference type="EMBL" id="QGNW01000177">
    <property type="protein sequence ID" value="RVW88026.1"/>
    <property type="molecule type" value="Genomic_DNA"/>
</dbReference>
<dbReference type="PANTHER" id="PTHR48044:SF29">
    <property type="entry name" value="GLYCOSYLTRANSFERASE"/>
    <property type="match status" value="1"/>
</dbReference>
<organism evidence="1 2">
    <name type="scientific">Vitis vinifera</name>
    <name type="common">Grape</name>
    <dbReference type="NCBI Taxonomy" id="29760"/>
    <lineage>
        <taxon>Eukaryota</taxon>
        <taxon>Viridiplantae</taxon>
        <taxon>Streptophyta</taxon>
        <taxon>Embryophyta</taxon>
        <taxon>Tracheophyta</taxon>
        <taxon>Spermatophyta</taxon>
        <taxon>Magnoliopsida</taxon>
        <taxon>eudicotyledons</taxon>
        <taxon>Gunneridae</taxon>
        <taxon>Pentapetalae</taxon>
        <taxon>rosids</taxon>
        <taxon>Vitales</taxon>
        <taxon>Vitaceae</taxon>
        <taxon>Viteae</taxon>
        <taxon>Vitis</taxon>
    </lineage>
</organism>